<evidence type="ECO:0000259" key="2">
    <source>
        <dbReference type="Pfam" id="PF03713"/>
    </source>
</evidence>
<dbReference type="PANTHER" id="PTHR36933">
    <property type="entry name" value="SLL0788 PROTEIN"/>
    <property type="match status" value="1"/>
</dbReference>
<evidence type="ECO:0000313" key="3">
    <source>
        <dbReference type="EMBL" id="TQM75018.1"/>
    </source>
</evidence>
<feature type="region of interest" description="Disordered" evidence="1">
    <location>
        <begin position="1"/>
        <end position="55"/>
    </location>
</feature>
<dbReference type="AlphaFoldDB" id="A0A543IWR8"/>
<evidence type="ECO:0000256" key="1">
    <source>
        <dbReference type="SAM" id="MobiDB-lite"/>
    </source>
</evidence>
<dbReference type="OrthoDB" id="26872at2"/>
<accession>A0A543IWR8</accession>
<reference evidence="3 4" key="1">
    <citation type="submission" date="2019-06" db="EMBL/GenBank/DDBJ databases">
        <title>Sequencing the genomes of 1000 actinobacteria strains.</title>
        <authorList>
            <person name="Klenk H.-P."/>
        </authorList>
    </citation>
    <scope>NUCLEOTIDE SEQUENCE [LARGE SCALE GENOMIC DNA]</scope>
    <source>
        <strain evidence="3 4">DSM 43186</strain>
    </source>
</reference>
<dbReference type="InterPro" id="IPR012347">
    <property type="entry name" value="Ferritin-like"/>
</dbReference>
<organism evidence="3 4">
    <name type="scientific">Thermopolyspora flexuosa</name>
    <dbReference type="NCBI Taxonomy" id="103836"/>
    <lineage>
        <taxon>Bacteria</taxon>
        <taxon>Bacillati</taxon>
        <taxon>Actinomycetota</taxon>
        <taxon>Actinomycetes</taxon>
        <taxon>Streptosporangiales</taxon>
        <taxon>Streptosporangiaceae</taxon>
        <taxon>Thermopolyspora</taxon>
    </lineage>
</organism>
<dbReference type="RefSeq" id="WP_142259096.1">
    <property type="nucleotide sequence ID" value="NZ_BMPV01000007.1"/>
</dbReference>
<dbReference type="InterPro" id="IPR005183">
    <property type="entry name" value="DUF305_CopM-like"/>
</dbReference>
<comment type="caution">
    <text evidence="3">The sequence shown here is derived from an EMBL/GenBank/DDBJ whole genome shotgun (WGS) entry which is preliminary data.</text>
</comment>
<dbReference type="Pfam" id="PF03713">
    <property type="entry name" value="DUF305"/>
    <property type="match status" value="1"/>
</dbReference>
<dbReference type="Gene3D" id="1.20.1260.10">
    <property type="match status" value="1"/>
</dbReference>
<dbReference type="Proteomes" id="UP000319213">
    <property type="component" value="Unassembled WGS sequence"/>
</dbReference>
<dbReference type="PANTHER" id="PTHR36933:SF1">
    <property type="entry name" value="SLL0788 PROTEIN"/>
    <property type="match status" value="1"/>
</dbReference>
<protein>
    <submittedName>
        <fullName evidence="3">Uncharacterized protein (DUF305 family)</fullName>
    </submittedName>
</protein>
<dbReference type="EMBL" id="VFPQ01000001">
    <property type="protein sequence ID" value="TQM75018.1"/>
    <property type="molecule type" value="Genomic_DNA"/>
</dbReference>
<proteinExistence type="predicted"/>
<feature type="domain" description="DUF305" evidence="2">
    <location>
        <begin position="59"/>
        <end position="204"/>
    </location>
</feature>
<keyword evidence="4" id="KW-1185">Reference proteome</keyword>
<gene>
    <name evidence="3" type="ORF">FHX40_1710</name>
</gene>
<sequence length="209" mass="22244">MTVLLGTPGCTGDPEPDRGHRVAGTDAPVVVPGRPGEAGRTARPGETLGPGESHPSAADVVFAEGMIPHHRQALEMSGLAPERAADAAVKALAARIAAAQEPEVRVMSSWLRALGREVPTGHAHGTASPGAYGMATPEQLNRLRRARGREFDELFLRLMITHHEGAVRMSAEELRAGTDRTMLSMAQDILDGQRIEINRMRALLATITG</sequence>
<name>A0A543IWR8_9ACTN</name>
<evidence type="ECO:0000313" key="4">
    <source>
        <dbReference type="Proteomes" id="UP000319213"/>
    </source>
</evidence>